<organism evidence="7 8">
    <name type="scientific">Fusarium equiseti</name>
    <name type="common">Fusarium scirpi</name>
    <dbReference type="NCBI Taxonomy" id="61235"/>
    <lineage>
        <taxon>Eukaryota</taxon>
        <taxon>Fungi</taxon>
        <taxon>Dikarya</taxon>
        <taxon>Ascomycota</taxon>
        <taxon>Pezizomycotina</taxon>
        <taxon>Sordariomycetes</taxon>
        <taxon>Hypocreomycetidae</taxon>
        <taxon>Hypocreales</taxon>
        <taxon>Nectriaceae</taxon>
        <taxon>Fusarium</taxon>
        <taxon>Fusarium incarnatum-equiseti species complex</taxon>
    </lineage>
</organism>
<evidence type="ECO:0000313" key="7">
    <source>
        <dbReference type="EMBL" id="KAJ4136598.1"/>
    </source>
</evidence>
<evidence type="ECO:0000256" key="2">
    <source>
        <dbReference type="ARBA" id="ARBA00022630"/>
    </source>
</evidence>
<reference evidence="7" key="1">
    <citation type="submission" date="2022-09" db="EMBL/GenBank/DDBJ databases">
        <title>Fusarium specimens isolated from Avocado Roots.</title>
        <authorList>
            <person name="Stajich J."/>
            <person name="Roper C."/>
            <person name="Heimlech-Rivalta G."/>
        </authorList>
    </citation>
    <scope>NUCLEOTIDE SEQUENCE</scope>
    <source>
        <strain evidence="7">CF00095</strain>
    </source>
</reference>
<dbReference type="InterPro" id="IPR050493">
    <property type="entry name" value="FAD-dep_Monooxygenase_BioMet"/>
</dbReference>
<dbReference type="InterPro" id="IPR002938">
    <property type="entry name" value="FAD-bd"/>
</dbReference>
<evidence type="ECO:0000313" key="8">
    <source>
        <dbReference type="Proteomes" id="UP001152024"/>
    </source>
</evidence>
<sequence>MVLSHIDHSLPSTWNAANALQEMRQSFHDWDPRLVNLINKIKKTVKWPLVTGARLSTWISKSQKLLILGDAAHAMVPYMSQGAAMAVEDGAALATSLSKIKCKEEVPNALRAFQHERMSRSYGMQAASLVNGRIWHFPDGSLQQARDLGMRAEVEGKPFVESTNQWSDPTTQLWAYGYDAERAMEKYWRNGKGHL</sequence>
<evidence type="ECO:0000259" key="6">
    <source>
        <dbReference type="Pfam" id="PF01494"/>
    </source>
</evidence>
<keyword evidence="8" id="KW-1185">Reference proteome</keyword>
<comment type="caution">
    <text evidence="7">The sequence shown here is derived from an EMBL/GenBank/DDBJ whole genome shotgun (WGS) entry which is preliminary data.</text>
</comment>
<comment type="similarity">
    <text evidence="1">Belongs to the paxM FAD-dependent monooxygenase family.</text>
</comment>
<keyword evidence="4" id="KW-0560">Oxidoreductase</keyword>
<dbReference type="PANTHER" id="PTHR13789">
    <property type="entry name" value="MONOOXYGENASE"/>
    <property type="match status" value="1"/>
</dbReference>
<dbReference type="EMBL" id="JAOQBH010000005">
    <property type="protein sequence ID" value="KAJ4136598.1"/>
    <property type="molecule type" value="Genomic_DNA"/>
</dbReference>
<name>A0ABQ8RJR4_FUSEQ</name>
<dbReference type="Gene3D" id="3.50.50.60">
    <property type="entry name" value="FAD/NAD(P)-binding domain"/>
    <property type="match status" value="1"/>
</dbReference>
<keyword evidence="5" id="KW-0503">Monooxygenase</keyword>
<keyword evidence="3" id="KW-0274">FAD</keyword>
<protein>
    <recommendedName>
        <fullName evidence="6">FAD-binding domain-containing protein</fullName>
    </recommendedName>
</protein>
<keyword evidence="2" id="KW-0285">Flavoprotein</keyword>
<proteinExistence type="inferred from homology"/>
<accession>A0ABQ8RJR4</accession>
<dbReference type="SUPFAM" id="SSF51905">
    <property type="entry name" value="FAD/NAD(P)-binding domain"/>
    <property type="match status" value="1"/>
</dbReference>
<dbReference type="Pfam" id="PF01494">
    <property type="entry name" value="FAD_binding_3"/>
    <property type="match status" value="1"/>
</dbReference>
<evidence type="ECO:0000256" key="4">
    <source>
        <dbReference type="ARBA" id="ARBA00023002"/>
    </source>
</evidence>
<evidence type="ECO:0000256" key="5">
    <source>
        <dbReference type="ARBA" id="ARBA00023033"/>
    </source>
</evidence>
<dbReference type="InterPro" id="IPR036188">
    <property type="entry name" value="FAD/NAD-bd_sf"/>
</dbReference>
<gene>
    <name evidence="7" type="ORF">NW768_004215</name>
</gene>
<dbReference type="PANTHER" id="PTHR13789:SF306">
    <property type="entry name" value="HYDROXYLASE, PUTATIVE-RELATED"/>
    <property type="match status" value="1"/>
</dbReference>
<evidence type="ECO:0000256" key="3">
    <source>
        <dbReference type="ARBA" id="ARBA00022827"/>
    </source>
</evidence>
<feature type="domain" description="FAD-binding" evidence="6">
    <location>
        <begin position="62"/>
        <end position="121"/>
    </location>
</feature>
<dbReference type="Proteomes" id="UP001152024">
    <property type="component" value="Unassembled WGS sequence"/>
</dbReference>
<evidence type="ECO:0000256" key="1">
    <source>
        <dbReference type="ARBA" id="ARBA00007992"/>
    </source>
</evidence>